<dbReference type="AlphaFoldDB" id="A0A0F6RLB5"/>
<dbReference type="HOGENOM" id="CLU_3201993_0_0_3"/>
<protein>
    <submittedName>
        <fullName evidence="1">Uncharacterized protein</fullName>
    </submittedName>
</protein>
<accession>A0A0F6RLB5</accession>
<reference evidence="1 2" key="1">
    <citation type="journal article" date="2015" name="Genome Announc.">
        <title>Complete Genome Sequence of Microcystis aeruginosa NIES-2549, a Bloom-Forming Cyanobacterium from Lake Kasumigaura, Japan.</title>
        <authorList>
            <person name="Yamaguchi H."/>
            <person name="Suzuki S."/>
            <person name="Tanabe Y."/>
            <person name="Osana Y."/>
            <person name="Shimura Y."/>
            <person name="Ishida K."/>
            <person name="Kawachi M."/>
        </authorList>
    </citation>
    <scope>NUCLEOTIDE SEQUENCE [LARGE SCALE GENOMIC DNA]</scope>
    <source>
        <strain evidence="1 2">NIES-2549</strain>
    </source>
</reference>
<gene>
    <name evidence="1" type="ORF">MYAER_1875</name>
</gene>
<evidence type="ECO:0000313" key="1">
    <source>
        <dbReference type="EMBL" id="AKE64223.1"/>
    </source>
</evidence>
<proteinExistence type="predicted"/>
<organism evidence="1 2">
    <name type="scientific">Microcystis aeruginosa NIES-2549</name>
    <dbReference type="NCBI Taxonomy" id="1641812"/>
    <lineage>
        <taxon>Bacteria</taxon>
        <taxon>Bacillati</taxon>
        <taxon>Cyanobacteriota</taxon>
        <taxon>Cyanophyceae</taxon>
        <taxon>Oscillatoriophycideae</taxon>
        <taxon>Chroococcales</taxon>
        <taxon>Microcystaceae</taxon>
        <taxon>Microcystis</taxon>
    </lineage>
</organism>
<dbReference type="EMBL" id="CP011304">
    <property type="protein sequence ID" value="AKE64223.1"/>
    <property type="molecule type" value="Genomic_DNA"/>
</dbReference>
<name>A0A0F6RLB5_MICAE</name>
<dbReference type="Proteomes" id="UP000034103">
    <property type="component" value="Chromosome"/>
</dbReference>
<sequence>MNKKFSLAQKYSATISALTWDFSIDLPKKNFVTFCHNLLAHHLKL</sequence>
<evidence type="ECO:0000313" key="2">
    <source>
        <dbReference type="Proteomes" id="UP000034103"/>
    </source>
</evidence>